<keyword evidence="4 6" id="KW-0067">ATP-binding</keyword>
<name>A0A6A6PAD0_9PEZI</name>
<evidence type="ECO:0000259" key="10">
    <source>
        <dbReference type="SMART" id="SM01086"/>
    </source>
</evidence>
<organism evidence="11 12">
    <name type="scientific">Lineolata rhizophorae</name>
    <dbReference type="NCBI Taxonomy" id="578093"/>
    <lineage>
        <taxon>Eukaryota</taxon>
        <taxon>Fungi</taxon>
        <taxon>Dikarya</taxon>
        <taxon>Ascomycota</taxon>
        <taxon>Pezizomycotina</taxon>
        <taxon>Dothideomycetes</taxon>
        <taxon>Dothideomycetes incertae sedis</taxon>
        <taxon>Lineolatales</taxon>
        <taxon>Lineolataceae</taxon>
        <taxon>Lineolata</taxon>
    </lineage>
</organism>
<dbReference type="GO" id="GO:0042026">
    <property type="term" value="P:protein refolding"/>
    <property type="evidence" value="ECO:0007669"/>
    <property type="project" value="TreeGrafter"/>
</dbReference>
<reference evidence="11" key="1">
    <citation type="journal article" date="2020" name="Stud. Mycol.">
        <title>101 Dothideomycetes genomes: a test case for predicting lifestyles and emergence of pathogens.</title>
        <authorList>
            <person name="Haridas S."/>
            <person name="Albert R."/>
            <person name="Binder M."/>
            <person name="Bloem J."/>
            <person name="Labutti K."/>
            <person name="Salamov A."/>
            <person name="Andreopoulos B."/>
            <person name="Baker S."/>
            <person name="Barry K."/>
            <person name="Bills G."/>
            <person name="Bluhm B."/>
            <person name="Cannon C."/>
            <person name="Castanera R."/>
            <person name="Culley D."/>
            <person name="Daum C."/>
            <person name="Ezra D."/>
            <person name="Gonzalez J."/>
            <person name="Henrissat B."/>
            <person name="Kuo A."/>
            <person name="Liang C."/>
            <person name="Lipzen A."/>
            <person name="Lutzoni F."/>
            <person name="Magnuson J."/>
            <person name="Mondo S."/>
            <person name="Nolan M."/>
            <person name="Ohm R."/>
            <person name="Pangilinan J."/>
            <person name="Park H.-J."/>
            <person name="Ramirez L."/>
            <person name="Alfaro M."/>
            <person name="Sun H."/>
            <person name="Tritt A."/>
            <person name="Yoshinaga Y."/>
            <person name="Zwiers L.-H."/>
            <person name="Turgeon B."/>
            <person name="Goodwin S."/>
            <person name="Spatafora J."/>
            <person name="Crous P."/>
            <person name="Grigoriev I."/>
        </authorList>
    </citation>
    <scope>NUCLEOTIDE SEQUENCE</scope>
    <source>
        <strain evidence="11">ATCC 16933</strain>
    </source>
</reference>
<evidence type="ECO:0000313" key="11">
    <source>
        <dbReference type="EMBL" id="KAF2460905.1"/>
    </source>
</evidence>
<dbReference type="GO" id="GO:0005759">
    <property type="term" value="C:mitochondrial matrix"/>
    <property type="evidence" value="ECO:0007669"/>
    <property type="project" value="TreeGrafter"/>
</dbReference>
<dbReference type="PROSITE" id="PS00870">
    <property type="entry name" value="CLPAB_1"/>
    <property type="match status" value="1"/>
</dbReference>
<feature type="region of interest" description="Disordered" evidence="8">
    <location>
        <begin position="433"/>
        <end position="454"/>
    </location>
</feature>
<dbReference type="PANTHER" id="PTHR11638:SF176">
    <property type="entry name" value="HEAT SHOCK PROTEIN 78, MITOCHONDRIAL"/>
    <property type="match status" value="1"/>
</dbReference>
<dbReference type="PANTHER" id="PTHR11638">
    <property type="entry name" value="ATP-DEPENDENT CLP PROTEASE"/>
    <property type="match status" value="1"/>
</dbReference>
<proteinExistence type="inferred from homology"/>
<dbReference type="InterPro" id="IPR019489">
    <property type="entry name" value="Clp_ATPase_C"/>
</dbReference>
<dbReference type="InterPro" id="IPR003593">
    <property type="entry name" value="AAA+_ATPase"/>
</dbReference>
<evidence type="ECO:0000313" key="12">
    <source>
        <dbReference type="Proteomes" id="UP000799766"/>
    </source>
</evidence>
<dbReference type="Proteomes" id="UP000799766">
    <property type="component" value="Unassembled WGS sequence"/>
</dbReference>
<feature type="domain" description="AAA+ ATPase" evidence="9">
    <location>
        <begin position="126"/>
        <end position="270"/>
    </location>
</feature>
<dbReference type="EMBL" id="MU001672">
    <property type="protein sequence ID" value="KAF2460905.1"/>
    <property type="molecule type" value="Genomic_DNA"/>
</dbReference>
<dbReference type="OrthoDB" id="47330at2759"/>
<comment type="similarity">
    <text evidence="1 6">Belongs to the ClpA/ClpB family.</text>
</comment>
<feature type="coiled-coil region" evidence="7">
    <location>
        <begin position="339"/>
        <end position="419"/>
    </location>
</feature>
<dbReference type="InterPro" id="IPR041546">
    <property type="entry name" value="ClpA/ClpB_AAA_lid"/>
</dbReference>
<sequence length="801" mass="88680">MLPTRMRVATRGPPIVRYAAQNRSQALRALPAATQSSITAHGTSSRLRLPLTSIRSYANGTPPGRGGFGPQGFNLGRMGQGGEEEKPALEQYGINLTTRAKEGKLDPVIGRDPEIHRTIQILSRRTKNNPVLIGAAGTGKTAVLEGLAQRIVRGDVPESIKEKSVVALDLGSLIAGAKFRGDFEERLKKVLKEVADAKGKVILFVDELHTLLGLGKAEGSIDASNLLKPALARGELQCCGATTLNEYRQIEKDVALARRFQPIIVGEPSVQDTISILRGIKERYEVHHGVRITDGALVAAATYSNRYITDRFLPDKAIDLVDEAASALRLQQESEPDSIRELHRQIMTIQIELESLRKETDIASRERREKLESTLKAKQEEVDKLVQQWESEKKEIDAMKNVKEQLEKAKYDLERARREGDFAKAGELQYSTIPSLEQRLPKEGAESPSGEDTSTLLHESVTADDIANVVSRATGIPVTKLMAGEVEKLIHMEDTLRQSVRGQDEALTAVANAVRMQRAGLSGENRPLASFMFLGPTGVGKTELCKKMASFLFSTETAVVRFDMSEFQEKHTVSRLIGSPAGYVGYDDAGQLTEAVRRKPYAVLLFDEFEKAHRDISALLLQVLDEGFLTDAQGHKIDFRNTIIVLTSNLGANIIVGDDVIHSHEVSKYTGEISEHVKKAVMDIVAANYPPEFLNRIDEFIIFKRLSREALRDIVDIRLRELQARLDDRRIKLEVVNEVKDWLCERGYDPRFGARPLNRLISKEVGNNLADKIIRGEVKSGDLVRVTLNEGGEGLLLNASS</sequence>
<dbReference type="FunFam" id="3.40.50.300:FF:000010">
    <property type="entry name" value="Chaperone clpB 1, putative"/>
    <property type="match status" value="1"/>
</dbReference>
<keyword evidence="7" id="KW-0175">Coiled coil</keyword>
<dbReference type="InterPro" id="IPR018368">
    <property type="entry name" value="ClpA/B_CS1"/>
</dbReference>
<dbReference type="FunFam" id="1.10.8.60:FF:000017">
    <property type="entry name" value="ATP-dependent chaperone ClpB"/>
    <property type="match status" value="1"/>
</dbReference>
<dbReference type="InterPro" id="IPR003959">
    <property type="entry name" value="ATPase_AAA_core"/>
</dbReference>
<dbReference type="AlphaFoldDB" id="A0A6A6PAD0"/>
<evidence type="ECO:0000256" key="2">
    <source>
        <dbReference type="ARBA" id="ARBA00022737"/>
    </source>
</evidence>
<dbReference type="Pfam" id="PF17871">
    <property type="entry name" value="AAA_lid_9"/>
    <property type="match status" value="1"/>
</dbReference>
<keyword evidence="2" id="KW-0677">Repeat</keyword>
<accession>A0A6A6PAD0</accession>
<keyword evidence="3 6" id="KW-0547">Nucleotide-binding</keyword>
<dbReference type="InterPro" id="IPR001270">
    <property type="entry name" value="ClpA/B"/>
</dbReference>
<dbReference type="InterPro" id="IPR050130">
    <property type="entry name" value="ClpA_ClpB"/>
</dbReference>
<dbReference type="CDD" id="cd19499">
    <property type="entry name" value="RecA-like_ClpB_Hsp104-like"/>
    <property type="match status" value="1"/>
</dbReference>
<dbReference type="GO" id="GO:0043335">
    <property type="term" value="P:protein unfolding"/>
    <property type="evidence" value="ECO:0007669"/>
    <property type="project" value="TreeGrafter"/>
</dbReference>
<dbReference type="Pfam" id="PF10431">
    <property type="entry name" value="ClpB_D2-small"/>
    <property type="match status" value="1"/>
</dbReference>
<evidence type="ECO:0000256" key="3">
    <source>
        <dbReference type="ARBA" id="ARBA00022741"/>
    </source>
</evidence>
<keyword evidence="5 6" id="KW-0143">Chaperone</keyword>
<evidence type="ECO:0000256" key="7">
    <source>
        <dbReference type="SAM" id="Coils"/>
    </source>
</evidence>
<dbReference type="Pfam" id="PF00004">
    <property type="entry name" value="AAA"/>
    <property type="match status" value="1"/>
</dbReference>
<evidence type="ECO:0000256" key="8">
    <source>
        <dbReference type="SAM" id="MobiDB-lite"/>
    </source>
</evidence>
<dbReference type="SMART" id="SM00382">
    <property type="entry name" value="AAA"/>
    <property type="match status" value="2"/>
</dbReference>
<dbReference type="GO" id="GO:0034605">
    <property type="term" value="P:cellular response to heat"/>
    <property type="evidence" value="ECO:0007669"/>
    <property type="project" value="TreeGrafter"/>
</dbReference>
<dbReference type="SMART" id="SM01086">
    <property type="entry name" value="ClpB_D2-small"/>
    <property type="match status" value="1"/>
</dbReference>
<dbReference type="GO" id="GO:0005524">
    <property type="term" value="F:ATP binding"/>
    <property type="evidence" value="ECO:0007669"/>
    <property type="project" value="UniProtKB-KW"/>
</dbReference>
<protein>
    <submittedName>
        <fullName evidence="11">Heat shock protein 78, mitochondrial</fullName>
    </submittedName>
</protein>
<dbReference type="Pfam" id="PF07724">
    <property type="entry name" value="AAA_2"/>
    <property type="match status" value="1"/>
</dbReference>
<evidence type="ECO:0000256" key="4">
    <source>
        <dbReference type="ARBA" id="ARBA00022840"/>
    </source>
</evidence>
<dbReference type="InterPro" id="IPR028299">
    <property type="entry name" value="ClpA/B_CS2"/>
</dbReference>
<evidence type="ECO:0000256" key="1">
    <source>
        <dbReference type="ARBA" id="ARBA00008675"/>
    </source>
</evidence>
<gene>
    <name evidence="11" type="ORF">BDY21DRAFT_333784</name>
</gene>
<dbReference type="PROSITE" id="PS00871">
    <property type="entry name" value="CLPAB_2"/>
    <property type="match status" value="1"/>
</dbReference>
<evidence type="ECO:0000259" key="9">
    <source>
        <dbReference type="SMART" id="SM00382"/>
    </source>
</evidence>
<dbReference type="Gene3D" id="1.10.8.60">
    <property type="match status" value="1"/>
</dbReference>
<dbReference type="FunFam" id="3.40.50.300:FF:000025">
    <property type="entry name" value="ATP-dependent Clp protease subunit"/>
    <property type="match status" value="1"/>
</dbReference>
<dbReference type="PRINTS" id="PR00300">
    <property type="entry name" value="CLPPROTEASEA"/>
</dbReference>
<evidence type="ECO:0000256" key="6">
    <source>
        <dbReference type="RuleBase" id="RU004432"/>
    </source>
</evidence>
<dbReference type="CDD" id="cd00009">
    <property type="entry name" value="AAA"/>
    <property type="match status" value="1"/>
</dbReference>
<dbReference type="GO" id="GO:0016887">
    <property type="term" value="F:ATP hydrolysis activity"/>
    <property type="evidence" value="ECO:0007669"/>
    <property type="project" value="InterPro"/>
</dbReference>
<dbReference type="FunFam" id="3.40.50.300:FF:000120">
    <property type="entry name" value="ATP-dependent chaperone ClpB"/>
    <property type="match status" value="1"/>
</dbReference>
<keyword evidence="12" id="KW-1185">Reference proteome</keyword>
<feature type="domain" description="AAA+ ATPase" evidence="9">
    <location>
        <begin position="527"/>
        <end position="721"/>
    </location>
</feature>
<dbReference type="SUPFAM" id="SSF52540">
    <property type="entry name" value="P-loop containing nucleoside triphosphate hydrolases"/>
    <property type="match status" value="2"/>
</dbReference>
<feature type="domain" description="Clp ATPase C-terminal" evidence="10">
    <location>
        <begin position="706"/>
        <end position="796"/>
    </location>
</feature>
<dbReference type="InterPro" id="IPR027417">
    <property type="entry name" value="P-loop_NTPase"/>
</dbReference>
<dbReference type="Gene3D" id="3.40.50.300">
    <property type="entry name" value="P-loop containing nucleotide triphosphate hydrolases"/>
    <property type="match status" value="3"/>
</dbReference>
<keyword evidence="11" id="KW-0346">Stress response</keyword>
<evidence type="ECO:0000256" key="5">
    <source>
        <dbReference type="ARBA" id="ARBA00023186"/>
    </source>
</evidence>